<comment type="caution">
    <text evidence="5">The sequence shown here is derived from an EMBL/GenBank/DDBJ whole genome shotgun (WGS) entry which is preliminary data.</text>
</comment>
<dbReference type="GO" id="GO:0051224">
    <property type="term" value="P:negative regulation of protein transport"/>
    <property type="evidence" value="ECO:0007669"/>
    <property type="project" value="UniProtKB-UniRule"/>
</dbReference>
<dbReference type="GO" id="GO:0005737">
    <property type="term" value="C:cytoplasm"/>
    <property type="evidence" value="ECO:0007669"/>
    <property type="project" value="UniProtKB-SubCell"/>
</dbReference>
<evidence type="ECO:0000256" key="4">
    <source>
        <dbReference type="HAMAP-Rule" id="MF_02200"/>
    </source>
</evidence>
<dbReference type="Pfam" id="PF03927">
    <property type="entry name" value="NapD"/>
    <property type="match status" value="1"/>
</dbReference>
<dbReference type="HAMAP" id="MF_02200">
    <property type="entry name" value="NapD"/>
    <property type="match status" value="1"/>
</dbReference>
<comment type="similarity">
    <text evidence="4">Belongs to the NapD family.</text>
</comment>
<sequence length="129" mass="14652">MQALQEDFNVSSLVVLCAQKDIESLWGKINAIKGAECHYKDESGKIIVTLESQSIEEEIKLLKQIERLKGVLSAQMIYAYHSTELETLREEIQKQDRIPKVLRDEQTSANEITYSGDVQGALDEILKIQ</sequence>
<dbReference type="PANTHER" id="PTHR38603:SF1">
    <property type="entry name" value="CHAPERONE NAPD"/>
    <property type="match status" value="1"/>
</dbReference>
<keyword evidence="3 4" id="KW-0143">Chaperone</keyword>
<proteinExistence type="inferred from homology"/>
<comment type="subcellular location">
    <subcellularLocation>
        <location evidence="1 4">Cytoplasm</location>
    </subcellularLocation>
</comment>
<dbReference type="GO" id="GO:0005048">
    <property type="term" value="F:signal sequence binding"/>
    <property type="evidence" value="ECO:0007669"/>
    <property type="project" value="UniProtKB-UniRule"/>
</dbReference>
<evidence type="ECO:0000256" key="3">
    <source>
        <dbReference type="ARBA" id="ARBA00023186"/>
    </source>
</evidence>
<evidence type="ECO:0000256" key="2">
    <source>
        <dbReference type="ARBA" id="ARBA00022490"/>
    </source>
</evidence>
<evidence type="ECO:0000256" key="1">
    <source>
        <dbReference type="ARBA" id="ARBA00004496"/>
    </source>
</evidence>
<dbReference type="Proteomes" id="UP000256650">
    <property type="component" value="Unassembled WGS sequence"/>
</dbReference>
<accession>A0A3D8IEG2</accession>
<dbReference type="PANTHER" id="PTHR38603">
    <property type="entry name" value="CHAPERONE NAPD"/>
    <property type="match status" value="1"/>
</dbReference>
<dbReference type="InterPro" id="IPR005623">
    <property type="entry name" value="Chaperone_NapD_NO3_reduct"/>
</dbReference>
<comment type="subunit">
    <text evidence="4">Interacts with the cytoplasmic NapA precursor.</text>
</comment>
<organism evidence="5 6">
    <name type="scientific">Helicobacter ganmani</name>
    <dbReference type="NCBI Taxonomy" id="60246"/>
    <lineage>
        <taxon>Bacteria</taxon>
        <taxon>Pseudomonadati</taxon>
        <taxon>Campylobacterota</taxon>
        <taxon>Epsilonproteobacteria</taxon>
        <taxon>Campylobacterales</taxon>
        <taxon>Helicobacteraceae</taxon>
        <taxon>Helicobacter</taxon>
    </lineage>
</organism>
<reference evidence="5 6" key="1">
    <citation type="submission" date="2018-04" db="EMBL/GenBank/DDBJ databases">
        <title>Novel Campyloabacter and Helicobacter Species and Strains.</title>
        <authorList>
            <person name="Mannion A.J."/>
            <person name="Shen Z."/>
            <person name="Fox J.G."/>
        </authorList>
    </citation>
    <scope>NUCLEOTIDE SEQUENCE [LARGE SCALE GENOMIC DNA]</scope>
    <source>
        <strain evidence="5 6">MIT 99-5101</strain>
    </source>
</reference>
<keyword evidence="2 4" id="KW-0963">Cytoplasm</keyword>
<dbReference type="EMBL" id="NXLS01000002">
    <property type="protein sequence ID" value="RDU63613.1"/>
    <property type="molecule type" value="Genomic_DNA"/>
</dbReference>
<comment type="function">
    <text evidence="4">Chaperone for NapA, the catalytic subunit of the periplasmic nitrate reductase. It binds directly and specifically to the twin-arginine signal peptide of NapA, preventing premature interaction with the Tat translocase and premature export.</text>
</comment>
<name>A0A3D8IEG2_9HELI</name>
<gene>
    <name evidence="4" type="primary">napD</name>
    <name evidence="5" type="ORF">CQA43_01930</name>
</gene>
<dbReference type="OrthoDB" id="1120071at2"/>
<dbReference type="Gene3D" id="3.30.70.920">
    <property type="match status" value="1"/>
</dbReference>
<dbReference type="RefSeq" id="WP_115550944.1">
    <property type="nucleotide sequence ID" value="NZ_CAONBV010000035.1"/>
</dbReference>
<protein>
    <recommendedName>
        <fullName evidence="4">Chaperone NapD</fullName>
    </recommendedName>
    <alternativeName>
        <fullName evidence="4">NapA signal peptide-binding chaperone NapD</fullName>
    </alternativeName>
</protein>
<evidence type="ECO:0000313" key="5">
    <source>
        <dbReference type="EMBL" id="RDU63613.1"/>
    </source>
</evidence>
<dbReference type="GeneID" id="82535046"/>
<evidence type="ECO:0000313" key="6">
    <source>
        <dbReference type="Proteomes" id="UP000256650"/>
    </source>
</evidence>
<keyword evidence="6" id="KW-1185">Reference proteome</keyword>
<dbReference type="AlphaFoldDB" id="A0A3D8IEG2"/>